<protein>
    <submittedName>
        <fullName evidence="1">Uncharacterized protein</fullName>
    </submittedName>
</protein>
<name>A0ABN3J8H1_9ACTN</name>
<comment type="caution">
    <text evidence="1">The sequence shown here is derived from an EMBL/GenBank/DDBJ whole genome shotgun (WGS) entry which is preliminary data.</text>
</comment>
<organism evidence="1 2">
    <name type="scientific">Streptomyces macrosporus</name>
    <dbReference type="NCBI Taxonomy" id="44032"/>
    <lineage>
        <taxon>Bacteria</taxon>
        <taxon>Bacillati</taxon>
        <taxon>Actinomycetota</taxon>
        <taxon>Actinomycetes</taxon>
        <taxon>Kitasatosporales</taxon>
        <taxon>Streptomycetaceae</taxon>
        <taxon>Streptomyces</taxon>
    </lineage>
</organism>
<reference evidence="1 2" key="1">
    <citation type="journal article" date="2019" name="Int. J. Syst. Evol. Microbiol.">
        <title>The Global Catalogue of Microorganisms (GCM) 10K type strain sequencing project: providing services to taxonomists for standard genome sequencing and annotation.</title>
        <authorList>
            <consortium name="The Broad Institute Genomics Platform"/>
            <consortium name="The Broad Institute Genome Sequencing Center for Infectious Disease"/>
            <person name="Wu L."/>
            <person name="Ma J."/>
        </authorList>
    </citation>
    <scope>NUCLEOTIDE SEQUENCE [LARGE SCALE GENOMIC DNA]</scope>
    <source>
        <strain evidence="1 2">JCM 6305</strain>
    </source>
</reference>
<dbReference type="Proteomes" id="UP001501638">
    <property type="component" value="Unassembled WGS sequence"/>
</dbReference>
<evidence type="ECO:0000313" key="1">
    <source>
        <dbReference type="EMBL" id="GAA2423809.1"/>
    </source>
</evidence>
<keyword evidence="2" id="KW-1185">Reference proteome</keyword>
<gene>
    <name evidence="1" type="ORF">GCM10010405_02630</name>
</gene>
<evidence type="ECO:0000313" key="2">
    <source>
        <dbReference type="Proteomes" id="UP001501638"/>
    </source>
</evidence>
<dbReference type="EMBL" id="BAAASZ010000003">
    <property type="protein sequence ID" value="GAA2423809.1"/>
    <property type="molecule type" value="Genomic_DNA"/>
</dbReference>
<accession>A0ABN3J8H1</accession>
<sequence length="76" mass="8461">MAEVPLATAAGRARAKAERRTVPALAARRRLSVNATMLLFTVVGGMRFRMSEVLQRPELREQALSCQCCEHSFSVR</sequence>
<proteinExistence type="predicted"/>